<evidence type="ECO:0000259" key="10">
    <source>
        <dbReference type="Pfam" id="PF13813"/>
    </source>
</evidence>
<evidence type="ECO:0000313" key="11">
    <source>
        <dbReference type="EMBL" id="KAI9194259.1"/>
    </source>
</evidence>
<evidence type="ECO:0000256" key="6">
    <source>
        <dbReference type="ARBA" id="ARBA00023098"/>
    </source>
</evidence>
<accession>A0AAD5P0P1</accession>
<dbReference type="PIRSF" id="PIRSF037006">
    <property type="entry name" value="Wax_synthase"/>
    <property type="match status" value="1"/>
</dbReference>
<keyword evidence="4 9" id="KW-0812">Transmembrane</keyword>
<protein>
    <recommendedName>
        <fullName evidence="10">Wax synthase domain-containing protein</fullName>
    </recommendedName>
</protein>
<evidence type="ECO:0000256" key="1">
    <source>
        <dbReference type="ARBA" id="ARBA00004141"/>
    </source>
</evidence>
<reference evidence="11" key="1">
    <citation type="journal article" date="2022" name="Plant J.">
        <title>Strategies of tolerance reflected in two North American maple genomes.</title>
        <authorList>
            <person name="McEvoy S.L."/>
            <person name="Sezen U.U."/>
            <person name="Trouern-Trend A."/>
            <person name="McMahon S.M."/>
            <person name="Schaberg P.G."/>
            <person name="Yang J."/>
            <person name="Wegrzyn J.L."/>
            <person name="Swenson N.G."/>
        </authorList>
    </citation>
    <scope>NUCLEOTIDE SEQUENCE</scope>
    <source>
        <strain evidence="11">91603</strain>
    </source>
</reference>
<feature type="transmembrane region" description="Helical" evidence="9">
    <location>
        <begin position="295"/>
        <end position="317"/>
    </location>
</feature>
<evidence type="ECO:0000256" key="7">
    <source>
        <dbReference type="ARBA" id="ARBA00023136"/>
    </source>
</evidence>
<dbReference type="GO" id="GO:0016020">
    <property type="term" value="C:membrane"/>
    <property type="evidence" value="ECO:0007669"/>
    <property type="project" value="UniProtKB-SubCell"/>
</dbReference>
<evidence type="ECO:0000256" key="2">
    <source>
        <dbReference type="ARBA" id="ARBA00007282"/>
    </source>
</evidence>
<dbReference type="Proteomes" id="UP001064489">
    <property type="component" value="Chromosome 1"/>
</dbReference>
<proteinExistence type="inferred from homology"/>
<dbReference type="InterPro" id="IPR044851">
    <property type="entry name" value="Wax_synthase"/>
</dbReference>
<reference evidence="11" key="2">
    <citation type="submission" date="2023-02" db="EMBL/GenBank/DDBJ databases">
        <authorList>
            <person name="Swenson N.G."/>
            <person name="Wegrzyn J.L."/>
            <person name="Mcevoy S.L."/>
        </authorList>
    </citation>
    <scope>NUCLEOTIDE SEQUENCE</scope>
    <source>
        <strain evidence="11">91603</strain>
        <tissue evidence="11">Leaf</tissue>
    </source>
</reference>
<evidence type="ECO:0000256" key="8">
    <source>
        <dbReference type="ARBA" id="ARBA00023315"/>
    </source>
</evidence>
<keyword evidence="5 9" id="KW-1133">Transmembrane helix</keyword>
<dbReference type="AlphaFoldDB" id="A0AAD5P0P1"/>
<feature type="transmembrane region" description="Helical" evidence="9">
    <location>
        <begin position="154"/>
        <end position="176"/>
    </location>
</feature>
<comment type="subcellular location">
    <subcellularLocation>
        <location evidence="1">Membrane</location>
        <topology evidence="1">Multi-pass membrane protein</topology>
    </subcellularLocation>
</comment>
<dbReference type="PANTHER" id="PTHR31595:SF38">
    <property type="entry name" value="MBOAT (MEMBRANE BOUND O-ACYL TRANSFERASE) FAMILY PROTEIN"/>
    <property type="match status" value="1"/>
</dbReference>
<feature type="transmembrane region" description="Helical" evidence="9">
    <location>
        <begin position="263"/>
        <end position="283"/>
    </location>
</feature>
<dbReference type="InterPro" id="IPR017088">
    <property type="entry name" value="Wax_synthase_Magnoliopsida"/>
</dbReference>
<keyword evidence="3" id="KW-0808">Transferase</keyword>
<feature type="domain" description="Wax synthase" evidence="10">
    <location>
        <begin position="185"/>
        <end position="271"/>
    </location>
</feature>
<keyword evidence="8" id="KW-0012">Acyltransferase</keyword>
<keyword evidence="6" id="KW-0443">Lipid metabolism</keyword>
<evidence type="ECO:0000313" key="12">
    <source>
        <dbReference type="Proteomes" id="UP001064489"/>
    </source>
</evidence>
<gene>
    <name evidence="11" type="ORF">LWI28_004539</name>
</gene>
<evidence type="ECO:0000256" key="9">
    <source>
        <dbReference type="SAM" id="Phobius"/>
    </source>
</evidence>
<feature type="transmembrane region" description="Helical" evidence="9">
    <location>
        <begin position="12"/>
        <end position="31"/>
    </location>
</feature>
<comment type="caution">
    <text evidence="11">The sequence shown here is derived from an EMBL/GenBank/DDBJ whole genome shotgun (WGS) entry which is preliminary data.</text>
</comment>
<evidence type="ECO:0000256" key="3">
    <source>
        <dbReference type="ARBA" id="ARBA00022679"/>
    </source>
</evidence>
<evidence type="ECO:0000256" key="5">
    <source>
        <dbReference type="ARBA" id="ARBA00022989"/>
    </source>
</evidence>
<keyword evidence="12" id="KW-1185">Reference proteome</keyword>
<feature type="transmembrane region" description="Helical" evidence="9">
    <location>
        <begin position="236"/>
        <end position="257"/>
    </location>
</feature>
<dbReference type="Pfam" id="PF13813">
    <property type="entry name" value="MBOAT_2"/>
    <property type="match status" value="1"/>
</dbReference>
<feature type="transmembrane region" description="Helical" evidence="9">
    <location>
        <begin position="125"/>
        <end position="142"/>
    </location>
</feature>
<dbReference type="GO" id="GO:0008374">
    <property type="term" value="F:O-acyltransferase activity"/>
    <property type="evidence" value="ECO:0007669"/>
    <property type="project" value="InterPro"/>
</dbReference>
<dbReference type="GO" id="GO:0006629">
    <property type="term" value="P:lipid metabolic process"/>
    <property type="evidence" value="ECO:0007669"/>
    <property type="project" value="UniProtKB-KW"/>
</dbReference>
<keyword evidence="7 9" id="KW-0472">Membrane</keyword>
<dbReference type="EMBL" id="JAJSOW010000003">
    <property type="protein sequence ID" value="KAI9194259.1"/>
    <property type="molecule type" value="Genomic_DNA"/>
</dbReference>
<dbReference type="InterPro" id="IPR032805">
    <property type="entry name" value="Wax_synthase_dom"/>
</dbReference>
<dbReference type="PANTHER" id="PTHR31595">
    <property type="entry name" value="LONG-CHAIN-ALCOHOL O-FATTY-ACYLTRANSFERASE 3-RELATED"/>
    <property type="match status" value="1"/>
</dbReference>
<evidence type="ECO:0000256" key="4">
    <source>
        <dbReference type="ARBA" id="ARBA00022692"/>
    </source>
</evidence>
<name>A0AAD5P0P1_ACENE</name>
<organism evidence="11 12">
    <name type="scientific">Acer negundo</name>
    <name type="common">Box elder</name>
    <dbReference type="NCBI Taxonomy" id="4023"/>
    <lineage>
        <taxon>Eukaryota</taxon>
        <taxon>Viridiplantae</taxon>
        <taxon>Streptophyta</taxon>
        <taxon>Embryophyta</taxon>
        <taxon>Tracheophyta</taxon>
        <taxon>Spermatophyta</taxon>
        <taxon>Magnoliopsida</taxon>
        <taxon>eudicotyledons</taxon>
        <taxon>Gunneridae</taxon>
        <taxon>Pentapetalae</taxon>
        <taxon>rosids</taxon>
        <taxon>malvids</taxon>
        <taxon>Sapindales</taxon>
        <taxon>Sapindaceae</taxon>
        <taxon>Hippocastanoideae</taxon>
        <taxon>Acereae</taxon>
        <taxon>Acer</taxon>
    </lineage>
</organism>
<comment type="similarity">
    <text evidence="2">Belongs to the wax synthase family.</text>
</comment>
<sequence length="360" mass="40820">MERENEMIKVMMVWSVAVASLHYCHFIGDIIPKGRTRLCAILPVIILFLLLPLSLSSITLGGPTTFFLIWLSNFKLLLFSLGQGPLSSHPPLPKPLFISVATLPIKITQNPSPHQFTKISPHKSSLNLAIKTLILSTFVPIYANKDSIDLKFVMFLYCVYLYICLETVLIITAVLARALLGLELEPQFDEPYLATSLQDFWGRRWNLMVSSILRPTVYKPVMSNCSRWIGKEWAQLPAIVVTFLVSGLMHEMVFYYIGRHRPTWEITCFFFLQGVCLAVEVLLKKAAKRRLPAVVSRPLTLAFVAATTSWLFMPSLLRCQIDDKARREFLATENSVVKGHLGEDVELDWLHNVLQSPNIS</sequence>
<feature type="transmembrane region" description="Helical" evidence="9">
    <location>
        <begin position="38"/>
        <end position="60"/>
    </location>
</feature>